<dbReference type="Proteomes" id="UP000177331">
    <property type="component" value="Unassembled WGS sequence"/>
</dbReference>
<evidence type="ECO:0000259" key="7">
    <source>
        <dbReference type="PROSITE" id="PS51903"/>
    </source>
</evidence>
<accession>A0A1F7W6I6</accession>
<dbReference type="PANTHER" id="PTHR11638">
    <property type="entry name" value="ATP-DEPENDENT CLP PROTEASE"/>
    <property type="match status" value="1"/>
</dbReference>
<dbReference type="InterPro" id="IPR036628">
    <property type="entry name" value="Clp_N_dom_sf"/>
</dbReference>
<dbReference type="InterPro" id="IPR003593">
    <property type="entry name" value="AAA+_ATPase"/>
</dbReference>
<evidence type="ECO:0000313" key="9">
    <source>
        <dbReference type="Proteomes" id="UP000177331"/>
    </source>
</evidence>
<dbReference type="Gene3D" id="4.10.860.10">
    <property type="entry name" value="UVR domain"/>
    <property type="match status" value="1"/>
</dbReference>
<dbReference type="Gene3D" id="1.10.8.60">
    <property type="match status" value="2"/>
</dbReference>
<dbReference type="Pfam" id="PF07724">
    <property type="entry name" value="AAA_2"/>
    <property type="match status" value="1"/>
</dbReference>
<dbReference type="GO" id="GO:0034605">
    <property type="term" value="P:cellular response to heat"/>
    <property type="evidence" value="ECO:0007669"/>
    <property type="project" value="TreeGrafter"/>
</dbReference>
<dbReference type="PROSITE" id="PS00870">
    <property type="entry name" value="CLPAB_1"/>
    <property type="match status" value="1"/>
</dbReference>
<proteinExistence type="predicted"/>
<dbReference type="Gene3D" id="3.40.50.300">
    <property type="entry name" value="P-loop containing nucleotide triphosphate hydrolases"/>
    <property type="match status" value="2"/>
</dbReference>
<dbReference type="InterPro" id="IPR050130">
    <property type="entry name" value="ClpA_ClpB"/>
</dbReference>
<evidence type="ECO:0000256" key="5">
    <source>
        <dbReference type="PROSITE-ProRule" id="PRU01251"/>
    </source>
</evidence>
<dbReference type="InterPro" id="IPR001270">
    <property type="entry name" value="ClpA/B"/>
</dbReference>
<keyword evidence="2" id="KW-0547">Nucleotide-binding</keyword>
<dbReference type="SUPFAM" id="SSF52540">
    <property type="entry name" value="P-loop containing nucleoside triphosphate hydrolases"/>
    <property type="match status" value="2"/>
</dbReference>
<evidence type="ECO:0000256" key="3">
    <source>
        <dbReference type="ARBA" id="ARBA00022840"/>
    </source>
</evidence>
<dbReference type="InterPro" id="IPR003959">
    <property type="entry name" value="ATPase_AAA_core"/>
</dbReference>
<dbReference type="InterPro" id="IPR004176">
    <property type="entry name" value="Clp_R_N"/>
</dbReference>
<dbReference type="CDD" id="cd00009">
    <property type="entry name" value="AAA"/>
    <property type="match status" value="1"/>
</dbReference>
<dbReference type="FunFam" id="3.40.50.300:FF:000025">
    <property type="entry name" value="ATP-dependent Clp protease subunit"/>
    <property type="match status" value="1"/>
</dbReference>
<dbReference type="Gene3D" id="1.10.1780.10">
    <property type="entry name" value="Clp, N-terminal domain"/>
    <property type="match status" value="1"/>
</dbReference>
<keyword evidence="3" id="KW-0067">ATP-binding</keyword>
<dbReference type="AlphaFoldDB" id="A0A1F7W6I6"/>
<keyword evidence="1 5" id="KW-0677">Repeat</keyword>
<dbReference type="InterPro" id="IPR018368">
    <property type="entry name" value="ClpA/B_CS1"/>
</dbReference>
<dbReference type="InterPro" id="IPR002078">
    <property type="entry name" value="Sigma_54_int"/>
</dbReference>
<dbReference type="Pfam" id="PF00004">
    <property type="entry name" value="AAA"/>
    <property type="match status" value="1"/>
</dbReference>
<dbReference type="Pfam" id="PF10431">
    <property type="entry name" value="ClpB_D2-small"/>
    <property type="match status" value="1"/>
</dbReference>
<sequence>MDIIDKFSSNLKTVLTRALCFAVETDEQVILPEHLLWALGTQKGCIAAEILKKVGMQQADFKKIAGSIRVTETLPATADGMILHLSDDAKRAVEKAVLTANIYGHRYIGTEHLLSGLAQIELPSILTFLKDQNIDLKYLREQLSLVLKNTSKFPEMTEVMKPDELGLLQEIATATPEEKPPEKFQALSYFSRELTSPEMQKKIDPVIGREAEIERVMEILCRRTKNNPLLVGEPGVGKTAVVEGLAKSIFEGTVPPLLQNKRVFALDLALLVAGTMYRGEFEGRLRQLIDEASKSDDVILFIDELHTIVGAGAASGSMDAANILKPALARGDIHCIGATTQAEYKKHIESDSALERRFQTVTVEEPTVEAAIEILQGIAPHYESFHGVRIAPAAIEHAVKLSTRYLTDRRLPDKAIDLLDEAAASARIHATELRPQEKRKAIEKQIELLKNDKRQAVIEERFLDAVHLKATEELLQSELKAHTFATEETSGLVIDHEDVARVISRMLRIPLNDLLAKDQSSFADIETKLASHVLGQTEVVARVANALKRAKTGVAHPARPLASFLFLGPSGVGKTELARGIAQQFFHTSKHLIRLDMSEYSEGFTMSKLIGAPAGYIGYKEQANLTDRVRQKPYAVVLFDEIEKAHRDVQNLLLQILEEGELCDASGKMVNFRNTIVILTSNVGLERFESGGIGFSGGDVETSKRLSSDIETELKERFRPELLNRIDHTCVFNPLSNEVLSEICRKQLDEFSTRMMEQGVHLSIPDVVTRHLIEKLDPKSGARSVRQLIQTHVESILAERLLKQEKNKKFTLTIEKKQLAIRKSK</sequence>
<dbReference type="GO" id="GO:0016887">
    <property type="term" value="F:ATP hydrolysis activity"/>
    <property type="evidence" value="ECO:0007669"/>
    <property type="project" value="InterPro"/>
</dbReference>
<organism evidence="8 9">
    <name type="scientific">Candidatus Uhrbacteria bacterium RIFOXYB2_FULL_45_11</name>
    <dbReference type="NCBI Taxonomy" id="1802421"/>
    <lineage>
        <taxon>Bacteria</taxon>
        <taxon>Candidatus Uhriibacteriota</taxon>
    </lineage>
</organism>
<dbReference type="EMBL" id="MGFD01000030">
    <property type="protein sequence ID" value="OGL98236.1"/>
    <property type="molecule type" value="Genomic_DNA"/>
</dbReference>
<evidence type="ECO:0000256" key="1">
    <source>
        <dbReference type="ARBA" id="ARBA00022737"/>
    </source>
</evidence>
<evidence type="ECO:0000313" key="8">
    <source>
        <dbReference type="EMBL" id="OGL98236.1"/>
    </source>
</evidence>
<name>A0A1F7W6I6_9BACT</name>
<dbReference type="Pfam" id="PF02861">
    <property type="entry name" value="Clp_N"/>
    <property type="match status" value="1"/>
</dbReference>
<comment type="caution">
    <text evidence="8">The sequence shown here is derived from an EMBL/GenBank/DDBJ whole genome shotgun (WGS) entry which is preliminary data.</text>
</comment>
<evidence type="ECO:0000256" key="4">
    <source>
        <dbReference type="ARBA" id="ARBA00023186"/>
    </source>
</evidence>
<evidence type="ECO:0008006" key="10">
    <source>
        <dbReference type="Google" id="ProtNLM"/>
    </source>
</evidence>
<dbReference type="GO" id="GO:0005737">
    <property type="term" value="C:cytoplasm"/>
    <property type="evidence" value="ECO:0007669"/>
    <property type="project" value="TreeGrafter"/>
</dbReference>
<dbReference type="SMART" id="SM01086">
    <property type="entry name" value="ClpB_D2-small"/>
    <property type="match status" value="1"/>
</dbReference>
<feature type="domain" description="Sigma-54 factor interaction" evidence="6">
    <location>
        <begin position="533"/>
        <end position="743"/>
    </location>
</feature>
<dbReference type="SUPFAM" id="SSF81923">
    <property type="entry name" value="Double Clp-N motif"/>
    <property type="match status" value="1"/>
</dbReference>
<reference evidence="8 9" key="1">
    <citation type="journal article" date="2016" name="Nat. Commun.">
        <title>Thousands of microbial genomes shed light on interconnected biogeochemical processes in an aquifer system.</title>
        <authorList>
            <person name="Anantharaman K."/>
            <person name="Brown C.T."/>
            <person name="Hug L.A."/>
            <person name="Sharon I."/>
            <person name="Castelle C.J."/>
            <person name="Probst A.J."/>
            <person name="Thomas B.C."/>
            <person name="Singh A."/>
            <person name="Wilkins M.J."/>
            <person name="Karaoz U."/>
            <person name="Brodie E.L."/>
            <person name="Williams K.H."/>
            <person name="Hubbard S.S."/>
            <person name="Banfield J.F."/>
        </authorList>
    </citation>
    <scope>NUCLEOTIDE SEQUENCE [LARGE SCALE GENOMIC DNA]</scope>
</reference>
<dbReference type="SMART" id="SM00382">
    <property type="entry name" value="AAA"/>
    <property type="match status" value="2"/>
</dbReference>
<dbReference type="CDD" id="cd19499">
    <property type="entry name" value="RecA-like_ClpB_Hsp104-like"/>
    <property type="match status" value="1"/>
</dbReference>
<dbReference type="InterPro" id="IPR019489">
    <property type="entry name" value="Clp_ATPase_C"/>
</dbReference>
<dbReference type="PRINTS" id="PR00300">
    <property type="entry name" value="CLPPROTEASEA"/>
</dbReference>
<dbReference type="FunFam" id="3.40.50.300:FF:000010">
    <property type="entry name" value="Chaperone clpB 1, putative"/>
    <property type="match status" value="1"/>
</dbReference>
<evidence type="ECO:0000256" key="2">
    <source>
        <dbReference type="ARBA" id="ARBA00022741"/>
    </source>
</evidence>
<evidence type="ECO:0000259" key="6">
    <source>
        <dbReference type="PROSITE" id="PS50045"/>
    </source>
</evidence>
<gene>
    <name evidence="8" type="ORF">A2318_01340</name>
</gene>
<dbReference type="InterPro" id="IPR027417">
    <property type="entry name" value="P-loop_NTPase"/>
</dbReference>
<dbReference type="GO" id="GO:0005524">
    <property type="term" value="F:ATP binding"/>
    <property type="evidence" value="ECO:0007669"/>
    <property type="project" value="UniProtKB-KW"/>
</dbReference>
<dbReference type="Pfam" id="PF17871">
    <property type="entry name" value="AAA_lid_9"/>
    <property type="match status" value="1"/>
</dbReference>
<dbReference type="STRING" id="1802421.A2318_01340"/>
<dbReference type="PANTHER" id="PTHR11638:SF18">
    <property type="entry name" value="HEAT SHOCK PROTEIN 104"/>
    <property type="match status" value="1"/>
</dbReference>
<protein>
    <recommendedName>
        <fullName evidence="10">Clp R domain-containing protein</fullName>
    </recommendedName>
</protein>
<feature type="domain" description="Clp R" evidence="7">
    <location>
        <begin position="4"/>
        <end position="149"/>
    </location>
</feature>
<dbReference type="InterPro" id="IPR041546">
    <property type="entry name" value="ClpA/ClpB_AAA_lid"/>
</dbReference>
<dbReference type="GO" id="GO:0006355">
    <property type="term" value="P:regulation of DNA-templated transcription"/>
    <property type="evidence" value="ECO:0007669"/>
    <property type="project" value="InterPro"/>
</dbReference>
<keyword evidence="4" id="KW-0143">Chaperone</keyword>
<dbReference type="PROSITE" id="PS50045">
    <property type="entry name" value="SIGMA54_INTERACT_4"/>
    <property type="match status" value="1"/>
</dbReference>
<dbReference type="PROSITE" id="PS51903">
    <property type="entry name" value="CLP_R"/>
    <property type="match status" value="1"/>
</dbReference>